<feature type="transmembrane region" description="Helical" evidence="1">
    <location>
        <begin position="12"/>
        <end position="30"/>
    </location>
</feature>
<comment type="caution">
    <text evidence="2">The sequence shown here is derived from an EMBL/GenBank/DDBJ whole genome shotgun (WGS) entry which is preliminary data.</text>
</comment>
<name>A0A430AI34_9ENTE</name>
<dbReference type="Proteomes" id="UP000288669">
    <property type="component" value="Unassembled WGS sequence"/>
</dbReference>
<dbReference type="RefSeq" id="WP_126821608.1">
    <property type="nucleotide sequence ID" value="NZ_JBHLWU010000001.1"/>
</dbReference>
<keyword evidence="1" id="KW-0812">Transmembrane</keyword>
<dbReference type="EMBL" id="NGJZ01000001">
    <property type="protein sequence ID" value="RSU07698.1"/>
    <property type="molecule type" value="Genomic_DNA"/>
</dbReference>
<feature type="transmembrane region" description="Helical" evidence="1">
    <location>
        <begin position="42"/>
        <end position="66"/>
    </location>
</feature>
<feature type="transmembrane region" description="Helical" evidence="1">
    <location>
        <begin position="102"/>
        <end position="127"/>
    </location>
</feature>
<accession>A0A430AI34</accession>
<proteinExistence type="predicted"/>
<keyword evidence="1" id="KW-1133">Transmembrane helix</keyword>
<dbReference type="OrthoDB" id="9766854at2"/>
<dbReference type="Gene3D" id="1.10.1760.20">
    <property type="match status" value="1"/>
</dbReference>
<evidence type="ECO:0000256" key="1">
    <source>
        <dbReference type="SAM" id="Phobius"/>
    </source>
</evidence>
<evidence type="ECO:0000313" key="2">
    <source>
        <dbReference type="EMBL" id="RSU07698.1"/>
    </source>
</evidence>
<keyword evidence="1" id="KW-0472">Membrane</keyword>
<organism evidence="2 3">
    <name type="scientific">Vagococcus entomophilus</name>
    <dbReference type="NCBI Taxonomy" id="1160095"/>
    <lineage>
        <taxon>Bacteria</taxon>
        <taxon>Bacillati</taxon>
        <taxon>Bacillota</taxon>
        <taxon>Bacilli</taxon>
        <taxon>Lactobacillales</taxon>
        <taxon>Enterococcaceae</taxon>
        <taxon>Vagococcus</taxon>
    </lineage>
</organism>
<dbReference type="GO" id="GO:0022857">
    <property type="term" value="F:transmembrane transporter activity"/>
    <property type="evidence" value="ECO:0007669"/>
    <property type="project" value="InterPro"/>
</dbReference>
<dbReference type="AlphaFoldDB" id="A0A430AI34"/>
<evidence type="ECO:0000313" key="3">
    <source>
        <dbReference type="Proteomes" id="UP000288669"/>
    </source>
</evidence>
<keyword evidence="3" id="KW-1185">Reference proteome</keyword>
<gene>
    <name evidence="2" type="ORF">CBF30_00205</name>
</gene>
<feature type="transmembrane region" description="Helical" evidence="1">
    <location>
        <begin position="72"/>
        <end position="90"/>
    </location>
</feature>
<protein>
    <submittedName>
        <fullName evidence="2">ECF transporter S component</fullName>
    </submittedName>
</protein>
<sequence length="178" mass="19273">MNKRIKPILLVWVALGISLNFIGGNLALVLRLPVYLDTIGTILVGSLLGPIGGLVTGSLSGLLTGITTDLFSLYYLPVQMVIGLLSGLLLKSGHPLSKQNIWWITLLVSLPGTICATLITFCLFHGITSSGSSIFVQLLTGFGFNQGWAIFSVQLLTDYIDRFIAIMLVFFLQKTSIK</sequence>
<reference evidence="2 3" key="1">
    <citation type="submission" date="2017-05" db="EMBL/GenBank/DDBJ databases">
        <title>Vagococcus spp. assemblies.</title>
        <authorList>
            <person name="Gulvik C.A."/>
        </authorList>
    </citation>
    <scope>NUCLEOTIDE SEQUENCE [LARGE SCALE GENOMIC DNA]</scope>
    <source>
        <strain evidence="2 3">DSM 24756</strain>
    </source>
</reference>